<feature type="transmembrane region" description="Helical" evidence="10">
    <location>
        <begin position="12"/>
        <end position="31"/>
    </location>
</feature>
<keyword evidence="9 10" id="KW-0407">Ion channel</keyword>
<protein>
    <recommendedName>
        <fullName evidence="10">Large-conductance mechanosensitive channel</fullName>
    </recommendedName>
</protein>
<evidence type="ECO:0000313" key="12">
    <source>
        <dbReference type="Proteomes" id="UP000094580"/>
    </source>
</evidence>
<dbReference type="PANTHER" id="PTHR30266:SF2">
    <property type="entry name" value="LARGE-CONDUCTANCE MECHANOSENSITIVE CHANNEL"/>
    <property type="match status" value="1"/>
</dbReference>
<keyword evidence="7 10" id="KW-0406">Ion transport</keyword>
<dbReference type="NCBIfam" id="NF001843">
    <property type="entry name" value="PRK00567.1-4"/>
    <property type="match status" value="1"/>
</dbReference>
<sequence length="133" mass="14841">MFEEFKKFALKGNVLDLAVGVIIGGAFGKIVSSLVGDIMMPLIGLISGGVDFSSLMYTYNKTQIKYGSFIQTVVDFLIISISVFFFIRLINRLSFRKKEVEEAKPVVPTKEEALLIEIRDLLKEQVSNQKGIS</sequence>
<keyword evidence="12" id="KW-1185">Reference proteome</keyword>
<proteinExistence type="inferred from homology"/>
<keyword evidence="5 10" id="KW-0812">Transmembrane</keyword>
<evidence type="ECO:0000256" key="6">
    <source>
        <dbReference type="ARBA" id="ARBA00022989"/>
    </source>
</evidence>
<dbReference type="PANTHER" id="PTHR30266">
    <property type="entry name" value="MECHANOSENSITIVE CHANNEL MSCL"/>
    <property type="match status" value="1"/>
</dbReference>
<dbReference type="NCBIfam" id="TIGR00220">
    <property type="entry name" value="mscL"/>
    <property type="match status" value="1"/>
</dbReference>
<comment type="caution">
    <text evidence="11">The sequence shown here is derived from an EMBL/GenBank/DDBJ whole genome shotgun (WGS) entry which is preliminary data.</text>
</comment>
<dbReference type="InterPro" id="IPR036019">
    <property type="entry name" value="MscL_channel"/>
</dbReference>
<keyword evidence="8 10" id="KW-0472">Membrane</keyword>
<evidence type="ECO:0000256" key="9">
    <source>
        <dbReference type="ARBA" id="ARBA00023303"/>
    </source>
</evidence>
<dbReference type="PRINTS" id="PR01264">
    <property type="entry name" value="MECHCHANNEL"/>
</dbReference>
<dbReference type="EMBL" id="MDKC01000015">
    <property type="protein sequence ID" value="ODG91693.1"/>
    <property type="molecule type" value="Genomic_DNA"/>
</dbReference>
<evidence type="ECO:0000256" key="7">
    <source>
        <dbReference type="ARBA" id="ARBA00023065"/>
    </source>
</evidence>
<dbReference type="Pfam" id="PF01741">
    <property type="entry name" value="MscL"/>
    <property type="match status" value="1"/>
</dbReference>
<evidence type="ECO:0000256" key="1">
    <source>
        <dbReference type="ARBA" id="ARBA00004651"/>
    </source>
</evidence>
<evidence type="ECO:0000313" key="11">
    <source>
        <dbReference type="EMBL" id="ODG91693.1"/>
    </source>
</evidence>
<evidence type="ECO:0000256" key="8">
    <source>
        <dbReference type="ARBA" id="ARBA00023136"/>
    </source>
</evidence>
<evidence type="ECO:0000256" key="5">
    <source>
        <dbReference type="ARBA" id="ARBA00022692"/>
    </source>
</evidence>
<evidence type="ECO:0000256" key="10">
    <source>
        <dbReference type="HAMAP-Rule" id="MF_00115"/>
    </source>
</evidence>
<dbReference type="InterPro" id="IPR001185">
    <property type="entry name" value="MS_channel"/>
</dbReference>
<gene>
    <name evidence="10" type="primary">mscL</name>
    <name evidence="11" type="ORF">BED47_22030</name>
</gene>
<dbReference type="Gene3D" id="1.10.1200.120">
    <property type="entry name" value="Large-conductance mechanosensitive channel, MscL, domain 1"/>
    <property type="match status" value="1"/>
</dbReference>
<dbReference type="InterPro" id="IPR019823">
    <property type="entry name" value="Mechanosensitive_channel_CS"/>
</dbReference>
<dbReference type="PROSITE" id="PS01327">
    <property type="entry name" value="MSCL"/>
    <property type="match status" value="1"/>
</dbReference>
<dbReference type="Proteomes" id="UP000094580">
    <property type="component" value="Unassembled WGS sequence"/>
</dbReference>
<dbReference type="NCBIfam" id="NF010560">
    <property type="entry name" value="PRK13955.1"/>
    <property type="match status" value="1"/>
</dbReference>
<evidence type="ECO:0000256" key="3">
    <source>
        <dbReference type="ARBA" id="ARBA00022448"/>
    </source>
</evidence>
<dbReference type="HAMAP" id="MF_00115">
    <property type="entry name" value="MscL"/>
    <property type="match status" value="1"/>
</dbReference>
<reference evidence="11 12" key="1">
    <citation type="submission" date="2016-07" db="EMBL/GenBank/DDBJ databases">
        <authorList>
            <person name="Townsley L."/>
            <person name="Shank E.A."/>
        </authorList>
    </citation>
    <scope>NUCLEOTIDE SEQUENCE [LARGE SCALE GENOMIC DNA]</scope>
    <source>
        <strain evidence="11 12">CH01</strain>
    </source>
</reference>
<dbReference type="RefSeq" id="WP_069033908.1">
    <property type="nucleotide sequence ID" value="NZ_MDKC01000015.1"/>
</dbReference>
<comment type="function">
    <text evidence="10">Channel that opens in response to stretch forces in the membrane lipid bilayer. May participate in the regulation of osmotic pressure changes within the cell.</text>
</comment>
<evidence type="ECO:0000256" key="4">
    <source>
        <dbReference type="ARBA" id="ARBA00022475"/>
    </source>
</evidence>
<dbReference type="SUPFAM" id="SSF81330">
    <property type="entry name" value="Gated mechanosensitive channel"/>
    <property type="match status" value="1"/>
</dbReference>
<comment type="subunit">
    <text evidence="10">Homopentamer.</text>
</comment>
<organism evidence="11 12">
    <name type="scientific">Gottfriedia luciferensis</name>
    <dbReference type="NCBI Taxonomy" id="178774"/>
    <lineage>
        <taxon>Bacteria</taxon>
        <taxon>Bacillati</taxon>
        <taxon>Bacillota</taxon>
        <taxon>Bacilli</taxon>
        <taxon>Bacillales</taxon>
        <taxon>Bacillaceae</taxon>
        <taxon>Gottfriedia</taxon>
    </lineage>
</organism>
<accession>A0ABX2ZQ12</accession>
<keyword evidence="4 10" id="KW-1003">Cell membrane</keyword>
<name>A0ABX2ZQ12_9BACI</name>
<keyword evidence="3 10" id="KW-0813">Transport</keyword>
<comment type="subcellular location">
    <subcellularLocation>
        <location evidence="1 10">Cell membrane</location>
        <topology evidence="1 10">Multi-pass membrane protein</topology>
    </subcellularLocation>
</comment>
<dbReference type="InterPro" id="IPR037673">
    <property type="entry name" value="MSC/AndL"/>
</dbReference>
<evidence type="ECO:0000256" key="2">
    <source>
        <dbReference type="ARBA" id="ARBA00007254"/>
    </source>
</evidence>
<keyword evidence="6 10" id="KW-1133">Transmembrane helix</keyword>
<comment type="similarity">
    <text evidence="2 10">Belongs to the MscL family.</text>
</comment>
<feature type="transmembrane region" description="Helical" evidence="10">
    <location>
        <begin position="69"/>
        <end position="90"/>
    </location>
</feature>